<dbReference type="Proteomes" id="UP001595698">
    <property type="component" value="Unassembled WGS sequence"/>
</dbReference>
<sequence length="145" mass="15584">MRLGTTRLTAFDLVIVAGGLLLVVLAAQNLGPALAALRGVGTWGTFTARRVECVSHPGHEQCTWTGEFRGGRVVRPEVGFYGGDRDTFTPGQTVRAFDTGRQGHVYGEGGSNEWIVVVLLLAAGLGLMSWPLLRLRRRPSAEPSP</sequence>
<evidence type="ECO:0000256" key="1">
    <source>
        <dbReference type="SAM" id="Phobius"/>
    </source>
</evidence>
<evidence type="ECO:0000313" key="2">
    <source>
        <dbReference type="EMBL" id="MFC3978517.1"/>
    </source>
</evidence>
<keyword evidence="3" id="KW-1185">Reference proteome</keyword>
<evidence type="ECO:0000313" key="3">
    <source>
        <dbReference type="Proteomes" id="UP001595698"/>
    </source>
</evidence>
<name>A0ABV8EU35_9ACTN</name>
<dbReference type="EMBL" id="JBHSBC010000001">
    <property type="protein sequence ID" value="MFC3978517.1"/>
    <property type="molecule type" value="Genomic_DNA"/>
</dbReference>
<keyword evidence="1" id="KW-0472">Membrane</keyword>
<keyword evidence="1" id="KW-0812">Transmembrane</keyword>
<accession>A0ABV8EU35</accession>
<proteinExistence type="predicted"/>
<feature type="transmembrane region" description="Helical" evidence="1">
    <location>
        <begin position="114"/>
        <end position="133"/>
    </location>
</feature>
<comment type="caution">
    <text evidence="2">The sequence shown here is derived from an EMBL/GenBank/DDBJ whole genome shotgun (WGS) entry which is preliminary data.</text>
</comment>
<reference evidence="3" key="1">
    <citation type="journal article" date="2019" name="Int. J. Syst. Evol. Microbiol.">
        <title>The Global Catalogue of Microorganisms (GCM) 10K type strain sequencing project: providing services to taxonomists for standard genome sequencing and annotation.</title>
        <authorList>
            <consortium name="The Broad Institute Genomics Platform"/>
            <consortium name="The Broad Institute Genome Sequencing Center for Infectious Disease"/>
            <person name="Wu L."/>
            <person name="Ma J."/>
        </authorList>
    </citation>
    <scope>NUCLEOTIDE SEQUENCE [LARGE SCALE GENOMIC DNA]</scope>
    <source>
        <strain evidence="3">TBRC 7912</strain>
    </source>
</reference>
<gene>
    <name evidence="2" type="ORF">ACFOYY_00160</name>
</gene>
<dbReference type="RefSeq" id="WP_362773354.1">
    <property type="nucleotide sequence ID" value="NZ_JBHSBC010000001.1"/>
</dbReference>
<evidence type="ECO:0008006" key="4">
    <source>
        <dbReference type="Google" id="ProtNLM"/>
    </source>
</evidence>
<keyword evidence="1" id="KW-1133">Transmembrane helix</keyword>
<protein>
    <recommendedName>
        <fullName evidence="4">DUF3592 domain-containing protein</fullName>
    </recommendedName>
</protein>
<organism evidence="2 3">
    <name type="scientific">Streptosporangium jomthongense</name>
    <dbReference type="NCBI Taxonomy" id="1193683"/>
    <lineage>
        <taxon>Bacteria</taxon>
        <taxon>Bacillati</taxon>
        <taxon>Actinomycetota</taxon>
        <taxon>Actinomycetes</taxon>
        <taxon>Streptosporangiales</taxon>
        <taxon>Streptosporangiaceae</taxon>
        <taxon>Streptosporangium</taxon>
    </lineage>
</organism>